<evidence type="ECO:0000313" key="3">
    <source>
        <dbReference type="EMBL" id="ANQ08922.1"/>
    </source>
</evidence>
<organism evidence="3 4">
    <name type="scientific">Plasmodium coatneyi</name>
    <dbReference type="NCBI Taxonomy" id="208452"/>
    <lineage>
        <taxon>Eukaryota</taxon>
        <taxon>Sar</taxon>
        <taxon>Alveolata</taxon>
        <taxon>Apicomplexa</taxon>
        <taxon>Aconoidasida</taxon>
        <taxon>Haemosporida</taxon>
        <taxon>Plasmodiidae</taxon>
        <taxon>Plasmodium</taxon>
    </lineage>
</organism>
<dbReference type="RefSeq" id="XP_019915617.1">
    <property type="nucleotide sequence ID" value="XM_020060224.1"/>
</dbReference>
<feature type="compositionally biased region" description="Basic and acidic residues" evidence="1">
    <location>
        <begin position="260"/>
        <end position="272"/>
    </location>
</feature>
<gene>
    <name evidence="3" type="ORF">PCOAH_00034300</name>
</gene>
<dbReference type="AlphaFoldDB" id="A0A1B1E1J9"/>
<reference evidence="4" key="1">
    <citation type="submission" date="2016-06" db="EMBL/GenBank/DDBJ databases">
        <title>First high quality genome sequence of Plasmodium coatneyi using continuous long reads from single molecule, real-time sequencing.</title>
        <authorList>
            <person name="Chien J.-T."/>
            <person name="Pakala S.B."/>
            <person name="Geraldo J.A."/>
            <person name="Lapp S.A."/>
            <person name="Barnwell J.W."/>
            <person name="Kissinger J.C."/>
            <person name="Galinski M.R."/>
            <person name="Humphrey J.C."/>
        </authorList>
    </citation>
    <scope>NUCLEOTIDE SEQUENCE [LARGE SCALE GENOMIC DNA]</scope>
    <source>
        <strain evidence="4">Hackeri</strain>
    </source>
</reference>
<dbReference type="GeneID" id="30910161"/>
<keyword evidence="2" id="KW-0732">Signal</keyword>
<keyword evidence="4" id="KW-1185">Reference proteome</keyword>
<accession>A0A1B1E1J9</accession>
<dbReference type="EMBL" id="CP016249">
    <property type="protein sequence ID" value="ANQ08922.1"/>
    <property type="molecule type" value="Genomic_DNA"/>
</dbReference>
<dbReference type="VEuPathDB" id="PlasmoDB:PCOAH_00034300"/>
<name>A0A1B1E1J9_9APIC</name>
<proteinExistence type="predicted"/>
<feature type="chain" id="PRO_5008521478" evidence="2">
    <location>
        <begin position="24"/>
        <end position="401"/>
    </location>
</feature>
<evidence type="ECO:0000313" key="4">
    <source>
        <dbReference type="Proteomes" id="UP000092716"/>
    </source>
</evidence>
<sequence length="401" mass="46571">MTLVTILSILLILNLFEVSSVGGSYTENQNEEPCRYISVFRKPLCYRCYIFKPRSDNGIKCCQYYLQKRKEEKMEKLYSLQDIMKNTLNEKDMDDIKNLFPLFNEKLLKINNSYKSGGPNKGNKIFTDIDDLEIEFNNKHFNLKDIKVNILSGSSSSEEKNNTEEENYYNIIKGESNFIKKKDELLQNSPFHDAKCFKSIHGYNCGRKRHREHREENADVDEELDYDLAESIGEAEYYARMNHLNKAHQGGHGGASSAEGNEHAKGKSDHDYYDNEYYDSKYGTNHYSDSSNSPSSSIFSLSKKFYLLDRLSKNPRKVVQKYIEFKEHLSGSGDKLDDFLDNEYYNTTETINNVLADDIQKTVQYDEKGDESSNNSGRGFFSSMFRDFISLFYFPQKNVEL</sequence>
<feature type="signal peptide" evidence="2">
    <location>
        <begin position="1"/>
        <end position="23"/>
    </location>
</feature>
<dbReference type="OrthoDB" id="372069at2759"/>
<evidence type="ECO:0000256" key="2">
    <source>
        <dbReference type="SAM" id="SignalP"/>
    </source>
</evidence>
<dbReference type="KEGG" id="pcot:PCOAH_00034300"/>
<dbReference type="Proteomes" id="UP000092716">
    <property type="component" value="Chromosome 11"/>
</dbReference>
<feature type="region of interest" description="Disordered" evidence="1">
    <location>
        <begin position="248"/>
        <end position="272"/>
    </location>
</feature>
<evidence type="ECO:0000256" key="1">
    <source>
        <dbReference type="SAM" id="MobiDB-lite"/>
    </source>
</evidence>
<protein>
    <submittedName>
        <fullName evidence="3">Uncharacterized protein</fullName>
    </submittedName>
</protein>